<proteinExistence type="predicted"/>
<dbReference type="OrthoDB" id="2155313at2759"/>
<dbReference type="EMBL" id="MCOG01000091">
    <property type="protein sequence ID" value="ORY53370.1"/>
    <property type="molecule type" value="Genomic_DNA"/>
</dbReference>
<protein>
    <recommendedName>
        <fullName evidence="3">Ankyrin</fullName>
    </recommendedName>
</protein>
<dbReference type="AlphaFoldDB" id="A0A1Y2D295"/>
<evidence type="ECO:0000313" key="2">
    <source>
        <dbReference type="Proteomes" id="UP000193920"/>
    </source>
</evidence>
<dbReference type="SUPFAM" id="SSF48403">
    <property type="entry name" value="Ankyrin repeat"/>
    <property type="match status" value="1"/>
</dbReference>
<accession>A0A1Y2D295</accession>
<organism evidence="1 2">
    <name type="scientific">Neocallimastix californiae</name>
    <dbReference type="NCBI Taxonomy" id="1754190"/>
    <lineage>
        <taxon>Eukaryota</taxon>
        <taxon>Fungi</taxon>
        <taxon>Fungi incertae sedis</taxon>
        <taxon>Chytridiomycota</taxon>
        <taxon>Chytridiomycota incertae sedis</taxon>
        <taxon>Neocallimastigomycetes</taxon>
        <taxon>Neocallimastigales</taxon>
        <taxon>Neocallimastigaceae</taxon>
        <taxon>Neocallimastix</taxon>
    </lineage>
</organism>
<sequence length="366" mass="43215">MHNSIIKNTKSNNIINNNINEYLLKLIKNVNEKQELTSFLKKNLRKIKFDGTVYELAFTYRNLDAIELFCKFDKRRKKSNQTLHYQNIKCSQHLKYILRNGFIPEISVDFIVTRLYFDNEFILTLLFHRRYSHQLARHVLKKMINKEKFKIHLNDIKLLKECLSGKEINKLKILIQYANQFNVILNINEKDKNGIPLLYSVIAENSIELVKLIIDYAEKNNIILNLNVLQINDDPSNMSNNPLNYPIFNGNTEMVKLLMEYANKNNILLELNVKENNLFNPFLWAIYHNNIEMSILEYLHKNKIVAYLSEHDINKIAVTQVIPGINIKETSNEIISLLNKYEKEKTIEIEYCNSSVLLERFKEIES</sequence>
<keyword evidence="2" id="KW-1185">Reference proteome</keyword>
<evidence type="ECO:0000313" key="1">
    <source>
        <dbReference type="EMBL" id="ORY53370.1"/>
    </source>
</evidence>
<dbReference type="Proteomes" id="UP000193920">
    <property type="component" value="Unassembled WGS sequence"/>
</dbReference>
<reference evidence="1 2" key="1">
    <citation type="submission" date="2016-08" db="EMBL/GenBank/DDBJ databases">
        <title>A Parts List for Fungal Cellulosomes Revealed by Comparative Genomics.</title>
        <authorList>
            <consortium name="DOE Joint Genome Institute"/>
            <person name="Haitjema C.H."/>
            <person name="Gilmore S.P."/>
            <person name="Henske J.K."/>
            <person name="Solomon K.V."/>
            <person name="De Groot R."/>
            <person name="Kuo A."/>
            <person name="Mondo S.J."/>
            <person name="Salamov A.A."/>
            <person name="Labutti K."/>
            <person name="Zhao Z."/>
            <person name="Chiniquy J."/>
            <person name="Barry K."/>
            <person name="Brewer H.M."/>
            <person name="Purvine S.O."/>
            <person name="Wright A.T."/>
            <person name="Boxma B."/>
            <person name="Van Alen T."/>
            <person name="Hackstein J.H."/>
            <person name="Baker S.E."/>
            <person name="Grigoriev I.V."/>
            <person name="O'Malley M.A."/>
        </authorList>
    </citation>
    <scope>NUCLEOTIDE SEQUENCE [LARGE SCALE GENOMIC DNA]</scope>
    <source>
        <strain evidence="1 2">G1</strain>
    </source>
</reference>
<dbReference type="InterPro" id="IPR036770">
    <property type="entry name" value="Ankyrin_rpt-contain_sf"/>
</dbReference>
<dbReference type="Gene3D" id="1.25.40.20">
    <property type="entry name" value="Ankyrin repeat-containing domain"/>
    <property type="match status" value="1"/>
</dbReference>
<comment type="caution">
    <text evidence="1">The sequence shown here is derived from an EMBL/GenBank/DDBJ whole genome shotgun (WGS) entry which is preliminary data.</text>
</comment>
<evidence type="ECO:0008006" key="3">
    <source>
        <dbReference type="Google" id="ProtNLM"/>
    </source>
</evidence>
<gene>
    <name evidence="1" type="ORF">LY90DRAFT_670381</name>
</gene>
<name>A0A1Y2D295_9FUNG</name>